<name>A0A433Q4N4_9FUNG</name>
<protein>
    <submittedName>
        <fullName evidence="2">Uncharacterized protein</fullName>
    </submittedName>
</protein>
<sequence>MDVNGVFVKDTDHTFFCKDLSLSRQTCTLLNQSFRQREDLEQWYEDNKDGIARSDFSVIDYQPITLHEAEKRASEDEKPVYSTTNGKVLTAGNKMKCTAFGTVCDKLFGRTVDEMLEIAPSPDSGRQHWHSVQHNPAHGAR</sequence>
<evidence type="ECO:0000256" key="1">
    <source>
        <dbReference type="SAM" id="MobiDB-lite"/>
    </source>
</evidence>
<gene>
    <name evidence="2" type="ORF">BC938DRAFT_473076</name>
</gene>
<proteinExistence type="predicted"/>
<dbReference type="AlphaFoldDB" id="A0A433Q4N4"/>
<dbReference type="Proteomes" id="UP000274822">
    <property type="component" value="Unassembled WGS sequence"/>
</dbReference>
<reference evidence="2 3" key="1">
    <citation type="journal article" date="2018" name="New Phytol.">
        <title>Phylogenomics of Endogonaceae and evolution of mycorrhizas within Mucoromycota.</title>
        <authorList>
            <person name="Chang Y."/>
            <person name="Desiro A."/>
            <person name="Na H."/>
            <person name="Sandor L."/>
            <person name="Lipzen A."/>
            <person name="Clum A."/>
            <person name="Barry K."/>
            <person name="Grigoriev I.V."/>
            <person name="Martin F.M."/>
            <person name="Stajich J.E."/>
            <person name="Smith M.E."/>
            <person name="Bonito G."/>
            <person name="Spatafora J.W."/>
        </authorList>
    </citation>
    <scope>NUCLEOTIDE SEQUENCE [LARGE SCALE GENOMIC DNA]</scope>
    <source>
        <strain evidence="2 3">AD002</strain>
    </source>
</reference>
<organism evidence="2 3">
    <name type="scientific">Jimgerdemannia flammicorona</name>
    <dbReference type="NCBI Taxonomy" id="994334"/>
    <lineage>
        <taxon>Eukaryota</taxon>
        <taxon>Fungi</taxon>
        <taxon>Fungi incertae sedis</taxon>
        <taxon>Mucoromycota</taxon>
        <taxon>Mucoromycotina</taxon>
        <taxon>Endogonomycetes</taxon>
        <taxon>Endogonales</taxon>
        <taxon>Endogonaceae</taxon>
        <taxon>Jimgerdemannia</taxon>
    </lineage>
</organism>
<keyword evidence="3" id="KW-1185">Reference proteome</keyword>
<evidence type="ECO:0000313" key="2">
    <source>
        <dbReference type="EMBL" id="RUS24781.1"/>
    </source>
</evidence>
<dbReference type="EMBL" id="RBNJ01014932">
    <property type="protein sequence ID" value="RUS24781.1"/>
    <property type="molecule type" value="Genomic_DNA"/>
</dbReference>
<comment type="caution">
    <text evidence="2">The sequence shown here is derived from an EMBL/GenBank/DDBJ whole genome shotgun (WGS) entry which is preliminary data.</text>
</comment>
<feature type="region of interest" description="Disordered" evidence="1">
    <location>
        <begin position="119"/>
        <end position="141"/>
    </location>
</feature>
<evidence type="ECO:0000313" key="3">
    <source>
        <dbReference type="Proteomes" id="UP000274822"/>
    </source>
</evidence>
<accession>A0A433Q4N4</accession>